<evidence type="ECO:0000259" key="7">
    <source>
        <dbReference type="Pfam" id="PF00082"/>
    </source>
</evidence>
<evidence type="ECO:0000256" key="3">
    <source>
        <dbReference type="ARBA" id="ARBA00022801"/>
    </source>
</evidence>
<dbReference type="SUPFAM" id="SSF52743">
    <property type="entry name" value="Subtilisin-like"/>
    <property type="match status" value="1"/>
</dbReference>
<dbReference type="InterPro" id="IPR015500">
    <property type="entry name" value="Peptidase_S8_subtilisin-rel"/>
</dbReference>
<dbReference type="GO" id="GO:0006508">
    <property type="term" value="P:proteolysis"/>
    <property type="evidence" value="ECO:0007669"/>
    <property type="project" value="UniProtKB-KW"/>
</dbReference>
<dbReference type="AlphaFoldDB" id="A0A5B2XS27"/>
<comment type="caution">
    <text evidence="8">The sequence shown here is derived from an EMBL/GenBank/DDBJ whole genome shotgun (WGS) entry which is preliminary data.</text>
</comment>
<keyword evidence="9" id="KW-1185">Reference proteome</keyword>
<keyword evidence="6" id="KW-0732">Signal</keyword>
<feature type="chain" id="PRO_5039335796" evidence="6">
    <location>
        <begin position="31"/>
        <end position="1118"/>
    </location>
</feature>
<dbReference type="PROSITE" id="PS01125">
    <property type="entry name" value="ROK"/>
    <property type="match status" value="1"/>
</dbReference>
<dbReference type="EMBL" id="VUOB01000005">
    <property type="protein sequence ID" value="KAA2265742.1"/>
    <property type="molecule type" value="Genomic_DNA"/>
</dbReference>
<dbReference type="InterPro" id="IPR036852">
    <property type="entry name" value="Peptidase_S8/S53_dom_sf"/>
</dbReference>
<dbReference type="InterPro" id="IPR000209">
    <property type="entry name" value="Peptidase_S8/S53_dom"/>
</dbReference>
<evidence type="ECO:0000256" key="4">
    <source>
        <dbReference type="ARBA" id="ARBA00022825"/>
    </source>
</evidence>
<comment type="similarity">
    <text evidence="1 5">Belongs to the peptidase S8 family.</text>
</comment>
<feature type="signal peptide" evidence="6">
    <location>
        <begin position="1"/>
        <end position="30"/>
    </location>
</feature>
<dbReference type="PROSITE" id="PS00138">
    <property type="entry name" value="SUBTILASE_SER"/>
    <property type="match status" value="1"/>
</dbReference>
<name>A0A5B2XS27_9PSEU</name>
<keyword evidence="2" id="KW-0645">Protease</keyword>
<dbReference type="PANTHER" id="PTHR43806:SF11">
    <property type="entry name" value="CEREVISIN-RELATED"/>
    <property type="match status" value="1"/>
</dbReference>
<dbReference type="PANTHER" id="PTHR43806">
    <property type="entry name" value="PEPTIDASE S8"/>
    <property type="match status" value="1"/>
</dbReference>
<dbReference type="PRINTS" id="PR00723">
    <property type="entry name" value="SUBTILISIN"/>
</dbReference>
<reference evidence="8 9" key="2">
    <citation type="submission" date="2019-09" db="EMBL/GenBank/DDBJ databases">
        <authorList>
            <person name="Jin C."/>
        </authorList>
    </citation>
    <scope>NUCLEOTIDE SEQUENCE [LARGE SCALE GENOMIC DNA]</scope>
    <source>
        <strain evidence="8 9">AN110305</strain>
    </source>
</reference>
<keyword evidence="4" id="KW-0720">Serine protease</keyword>
<evidence type="ECO:0000313" key="9">
    <source>
        <dbReference type="Proteomes" id="UP000323454"/>
    </source>
</evidence>
<dbReference type="Gene3D" id="3.40.50.200">
    <property type="entry name" value="Peptidase S8/S53 domain"/>
    <property type="match status" value="1"/>
</dbReference>
<feature type="domain" description="Peptidase S8/S53" evidence="7">
    <location>
        <begin position="183"/>
        <end position="500"/>
    </location>
</feature>
<reference evidence="8 9" key="1">
    <citation type="submission" date="2019-09" db="EMBL/GenBank/DDBJ databases">
        <title>Goodfellowia gen. nov., a new genus of the Pseudonocardineae related to Actinoalloteichus, containing Goodfellowia coeruleoviolacea gen. nov., comb. nov. gen. nov., comb. nov.</title>
        <authorList>
            <person name="Labeda D."/>
        </authorList>
    </citation>
    <scope>NUCLEOTIDE SEQUENCE [LARGE SCALE GENOMIC DNA]</scope>
    <source>
        <strain evidence="8 9">AN110305</strain>
    </source>
</reference>
<comment type="caution">
    <text evidence="5">Lacks conserved residue(s) required for the propagation of feature annotation.</text>
</comment>
<accession>A0A5B2XS27</accession>
<evidence type="ECO:0000313" key="8">
    <source>
        <dbReference type="EMBL" id="KAA2265742.1"/>
    </source>
</evidence>
<dbReference type="Proteomes" id="UP000323454">
    <property type="component" value="Unassembled WGS sequence"/>
</dbReference>
<dbReference type="InterPro" id="IPR050131">
    <property type="entry name" value="Peptidase_S8_subtilisin-like"/>
</dbReference>
<dbReference type="RefSeq" id="WP_149848027.1">
    <property type="nucleotide sequence ID" value="NZ_VUOB01000005.1"/>
</dbReference>
<evidence type="ECO:0000256" key="2">
    <source>
        <dbReference type="ARBA" id="ARBA00022670"/>
    </source>
</evidence>
<organism evidence="8 9">
    <name type="scientific">Solihabitans fulvus</name>
    <dbReference type="NCBI Taxonomy" id="1892852"/>
    <lineage>
        <taxon>Bacteria</taxon>
        <taxon>Bacillati</taxon>
        <taxon>Actinomycetota</taxon>
        <taxon>Actinomycetes</taxon>
        <taxon>Pseudonocardiales</taxon>
        <taxon>Pseudonocardiaceae</taxon>
        <taxon>Solihabitans</taxon>
    </lineage>
</organism>
<protein>
    <submittedName>
        <fullName evidence="8">S8 family serine peptidase</fullName>
    </submittedName>
</protein>
<dbReference type="InterPro" id="IPR049874">
    <property type="entry name" value="ROK_cs"/>
</dbReference>
<dbReference type="InterPro" id="IPR023828">
    <property type="entry name" value="Peptidase_S8_Ser-AS"/>
</dbReference>
<evidence type="ECO:0000256" key="5">
    <source>
        <dbReference type="PROSITE-ProRule" id="PRU01240"/>
    </source>
</evidence>
<dbReference type="OrthoDB" id="3403864at2"/>
<proteinExistence type="inferred from homology"/>
<evidence type="ECO:0000256" key="1">
    <source>
        <dbReference type="ARBA" id="ARBA00011073"/>
    </source>
</evidence>
<sequence>MGGYGSARLAAAAAVLVGVAVCVPSAVASAAPADPGVAGGGDAAVIVVLRDQHPDLSARGDSAPRRAEVARAEQAPLVSRLADAHARDVHALTVVNAVSATVSRAEAARLAADPAVAAVLPDLPVRLAAPTPPAASGVGSGAAAVGGHGCATGAPSLEPEALQLTHTAYADQNRSQARSVATGKGVRVAFIADGIDVATPDLVRADGSPVIADYRDFSGEGTDGATSADEAFGDASAIAAQGRLTYDVGTDWAAPGTVGRPCPIQVRGMAPDATLYALKVFGGSGFAPSSRFLAAVDYAVTVDYVDVINESFYGDPYPDNGTDPMQLADDAAVRAGVTVIACSGDGGPNGTIGSPASDPNIISVGATTQFRSYAQLGYGGIHLGNGTWASDNISALSAAGVTQNGRTVDLVAPGDLGWALCGPDTTRYTGCVGGDKKGARLQNFGGTSQSAPFVAGAAALVIQAYQAHHGGARPSPSVVKQVLTSTAQDLGHPASEQGAGLLDSDRAVRLAASVAGGTGGGLLGGGLLLPGQLDVTGAVGHATEASVTVTNASPLPRVVTGSVRGFGPARQVAALSMPLDTTDPAAPRYADGYGFTRVYAERTFTVPAGADRLDAEIATPDGYFAGYRGSQPRFGLIDPNGVYQAYSLPQGLGDYGHVDVRSPAAGTWRVVVLQTAGTYKGTVQFAAQVSHTVDAGHLTTGVVVLAPGETRAIGVRLAAPTVPGDRPLSVQLTDLFGHVASVAVIQRAPVPLDGHGGTFTDTLTGGNGRWGNGTPAQVRTYALDLPAGLRDVGVSLTFPDRTTVLSAYLLDPQGQVAGNASSDVVDAAGHESFAGAVQLWHAAPRQGRWLLTVELANPVSGKEISQPLTARVAFNSVQVSAPALPAGTRLAAGVPVAVPVRVTNTGVAPEAVFADARLTQTGDVTLLGTDTTGIPVPQPATAQPRWLVPTHTDAVSFAAAGTAPVTIDAYYATGQPELYAAPVGTVATARTGAAEVSAGPWWATAELPGPFTGTAPPATVTFTGTAHTRLFDPAFTSSTGDVWRSAVAADHPATPVLLAPGASTTITVTITPQGKSGEQVRGTLFVDDFNYGSTLGGAVMNTMTGGELAGLPYEYTIA</sequence>
<evidence type="ECO:0000256" key="6">
    <source>
        <dbReference type="SAM" id="SignalP"/>
    </source>
</evidence>
<dbReference type="GO" id="GO:0004252">
    <property type="term" value="F:serine-type endopeptidase activity"/>
    <property type="evidence" value="ECO:0007669"/>
    <property type="project" value="InterPro"/>
</dbReference>
<dbReference type="PROSITE" id="PS51892">
    <property type="entry name" value="SUBTILASE"/>
    <property type="match status" value="1"/>
</dbReference>
<gene>
    <name evidence="8" type="ORF">F0L68_04005</name>
</gene>
<keyword evidence="3" id="KW-0378">Hydrolase</keyword>
<dbReference type="Pfam" id="PF00082">
    <property type="entry name" value="Peptidase_S8"/>
    <property type="match status" value="1"/>
</dbReference>